<dbReference type="AlphaFoldDB" id="L8WJS7"/>
<dbReference type="Proteomes" id="UP000011668">
    <property type="component" value="Unassembled WGS sequence"/>
</dbReference>
<sequence length="269" mass="30100">MHTHGVQHRTLSSIKCFESRFSLFRSKAVRYCISETLQLLRLSIPPRIPQNQGGHAKSPDHPRDPEPIIHLHFHFHHLHNNTMSDGQPEGNTQAHSDSNPISIKVVTSTGEEVYFKIKRNTKLKKLQGAYASKVGKDVNTFRFLYDGNRINDEDTPSSLDMEDDDTIDVMVERACIMFGSDLVLGLLILLLSRGRRIGIRGDMVLFLVASPTALEGARETQGGARVANLARLTMSFILSGTYCIDPFNFSYRSNFKSVIASALGRNETV</sequence>
<evidence type="ECO:0000259" key="2">
    <source>
        <dbReference type="PROSITE" id="PS50053"/>
    </source>
</evidence>
<dbReference type="PROSITE" id="PS50053">
    <property type="entry name" value="UBIQUITIN_2"/>
    <property type="match status" value="1"/>
</dbReference>
<dbReference type="EMBL" id="AFRT01002876">
    <property type="protein sequence ID" value="ELU37068.1"/>
    <property type="molecule type" value="Genomic_DNA"/>
</dbReference>
<evidence type="ECO:0000313" key="3">
    <source>
        <dbReference type="EMBL" id="ELU37068.1"/>
    </source>
</evidence>
<dbReference type="STRING" id="983506.L8WJS7"/>
<gene>
    <name evidence="3" type="ORF">AG1IA_08889</name>
</gene>
<dbReference type="PANTHER" id="PTHR10562">
    <property type="entry name" value="SMALL UBIQUITIN-RELATED MODIFIER"/>
    <property type="match status" value="1"/>
</dbReference>
<feature type="region of interest" description="Disordered" evidence="1">
    <location>
        <begin position="79"/>
        <end position="98"/>
    </location>
</feature>
<dbReference type="SUPFAM" id="SSF54236">
    <property type="entry name" value="Ubiquitin-like"/>
    <property type="match status" value="1"/>
</dbReference>
<feature type="domain" description="Ubiquitin-like" evidence="2">
    <location>
        <begin position="101"/>
        <end position="173"/>
    </location>
</feature>
<name>L8WJS7_THACA</name>
<reference evidence="3 4" key="1">
    <citation type="journal article" date="2013" name="Nat. Commun.">
        <title>The evolution and pathogenic mechanisms of the rice sheath blight pathogen.</title>
        <authorList>
            <person name="Zheng A."/>
            <person name="Lin R."/>
            <person name="Xu L."/>
            <person name="Qin P."/>
            <person name="Tang C."/>
            <person name="Ai P."/>
            <person name="Zhang D."/>
            <person name="Liu Y."/>
            <person name="Sun Z."/>
            <person name="Feng H."/>
            <person name="Wang Y."/>
            <person name="Chen Y."/>
            <person name="Liang X."/>
            <person name="Fu R."/>
            <person name="Li Q."/>
            <person name="Zhang J."/>
            <person name="Yu X."/>
            <person name="Xie Z."/>
            <person name="Ding L."/>
            <person name="Guan P."/>
            <person name="Tang J."/>
            <person name="Liang Y."/>
            <person name="Wang S."/>
            <person name="Deng Q."/>
            <person name="Li S."/>
            <person name="Zhu J."/>
            <person name="Wang L."/>
            <person name="Liu H."/>
            <person name="Li P."/>
        </authorList>
    </citation>
    <scope>NUCLEOTIDE SEQUENCE [LARGE SCALE GENOMIC DNA]</scope>
    <source>
        <strain evidence="4">AG-1 IA</strain>
    </source>
</reference>
<evidence type="ECO:0000313" key="4">
    <source>
        <dbReference type="Proteomes" id="UP000011668"/>
    </source>
</evidence>
<dbReference type="InterPro" id="IPR022617">
    <property type="entry name" value="Rad60/SUMO-like_dom"/>
</dbReference>
<keyword evidence="4" id="KW-1185">Reference proteome</keyword>
<dbReference type="OrthoDB" id="442921at2759"/>
<dbReference type="Gene3D" id="3.10.20.90">
    <property type="entry name" value="Phosphatidylinositol 3-kinase Catalytic Subunit, Chain A, domain 1"/>
    <property type="match status" value="1"/>
</dbReference>
<evidence type="ECO:0000256" key="1">
    <source>
        <dbReference type="SAM" id="MobiDB-lite"/>
    </source>
</evidence>
<dbReference type="Pfam" id="PF11976">
    <property type="entry name" value="Rad60-SLD"/>
    <property type="match status" value="1"/>
</dbReference>
<protein>
    <submittedName>
        <fullName evidence="3">Rad60-SLD domain-containing protein</fullName>
    </submittedName>
</protein>
<dbReference type="HOGENOM" id="CLU_1035048_0_0_1"/>
<organism evidence="3 4">
    <name type="scientific">Thanatephorus cucumeris (strain AG1-IA)</name>
    <name type="common">Rice sheath blight fungus</name>
    <name type="synonym">Rhizoctonia solani</name>
    <dbReference type="NCBI Taxonomy" id="983506"/>
    <lineage>
        <taxon>Eukaryota</taxon>
        <taxon>Fungi</taxon>
        <taxon>Dikarya</taxon>
        <taxon>Basidiomycota</taxon>
        <taxon>Agaricomycotina</taxon>
        <taxon>Agaricomycetes</taxon>
        <taxon>Cantharellales</taxon>
        <taxon>Ceratobasidiaceae</taxon>
        <taxon>Rhizoctonia</taxon>
        <taxon>Rhizoctonia solani AG-1</taxon>
    </lineage>
</organism>
<feature type="compositionally biased region" description="Polar residues" evidence="1">
    <location>
        <begin position="82"/>
        <end position="98"/>
    </location>
</feature>
<comment type="caution">
    <text evidence="3">The sequence shown here is derived from an EMBL/GenBank/DDBJ whole genome shotgun (WGS) entry which is preliminary data.</text>
</comment>
<dbReference type="InterPro" id="IPR000626">
    <property type="entry name" value="Ubiquitin-like_dom"/>
</dbReference>
<dbReference type="SMART" id="SM00213">
    <property type="entry name" value="UBQ"/>
    <property type="match status" value="1"/>
</dbReference>
<accession>L8WJS7</accession>
<proteinExistence type="predicted"/>
<dbReference type="InterPro" id="IPR029071">
    <property type="entry name" value="Ubiquitin-like_domsf"/>
</dbReference>
<dbReference type="FunFam" id="3.10.20.90:FF:000202">
    <property type="entry name" value="Small ubiquitin-related modifier I"/>
    <property type="match status" value="1"/>
</dbReference>
<dbReference type="CDD" id="cd16116">
    <property type="entry name" value="Ubl_Smt3_like"/>
    <property type="match status" value="1"/>
</dbReference>